<dbReference type="NCBIfam" id="TIGR00996">
    <property type="entry name" value="Mtu_fam_mce"/>
    <property type="match status" value="1"/>
</dbReference>
<sequence length="336" mass="36428">MRSVTKSVIWLTIFTAISVVCTLIVLTALRSPVTGAVSRYTAAFSDVSGLYAGDDVRISGVQVGKVEAIRLDGRIAKVDFTAQVDHPVFANTVAAVRYQTLVGQRYVELIQPAKPDRRLPAGSTIALSQTIPSFDVAKLFNGFRPIFQTLDPAQFNLLGENLLRLIQGDENGIGPFLHDLDVISKVAVNRQAVITVVLRNLSAISQDLGGKSQELFHLIATLNQVVGEFGSKAEEFTTAMESGLPVLRNSTHILQYAERTFDGSTVPLYDLTSRMWPQTATIIAGLSLAPSLIQGMRDWLADDQPATPTFTCSHGEVTLPGIGQVSFAQQNLVVCR</sequence>
<evidence type="ECO:0000313" key="3">
    <source>
        <dbReference type="EMBL" id="BBZ38130.1"/>
    </source>
</evidence>
<evidence type="ECO:0000313" key="4">
    <source>
        <dbReference type="Proteomes" id="UP000467385"/>
    </source>
</evidence>
<dbReference type="EMBL" id="AP022613">
    <property type="protein sequence ID" value="BBZ38130.1"/>
    <property type="molecule type" value="Genomic_DNA"/>
</dbReference>
<dbReference type="GO" id="GO:0051701">
    <property type="term" value="P:biological process involved in interaction with host"/>
    <property type="evidence" value="ECO:0007669"/>
    <property type="project" value="TreeGrafter"/>
</dbReference>
<reference evidence="3 4" key="1">
    <citation type="journal article" date="2019" name="Emerg. Microbes Infect.">
        <title>Comprehensive subspecies identification of 175 nontuberculous mycobacteria species based on 7547 genomic profiles.</title>
        <authorList>
            <person name="Matsumoto Y."/>
            <person name="Kinjo T."/>
            <person name="Motooka D."/>
            <person name="Nabeya D."/>
            <person name="Jung N."/>
            <person name="Uechi K."/>
            <person name="Horii T."/>
            <person name="Iida T."/>
            <person name="Fujita J."/>
            <person name="Nakamura S."/>
        </authorList>
    </citation>
    <scope>NUCLEOTIDE SEQUENCE [LARGE SCALE GENOMIC DNA]</scope>
    <source>
        <strain evidence="3 4">JCM 14738</strain>
    </source>
</reference>
<organism evidence="3 4">
    <name type="scientific">Mycobacterium conspicuum</name>
    <dbReference type="NCBI Taxonomy" id="44010"/>
    <lineage>
        <taxon>Bacteria</taxon>
        <taxon>Bacillati</taxon>
        <taxon>Actinomycetota</taxon>
        <taxon>Actinomycetes</taxon>
        <taxon>Mycobacteriales</taxon>
        <taxon>Mycobacteriaceae</taxon>
        <taxon>Mycobacterium</taxon>
    </lineage>
</organism>
<name>A0A1X1THC5_9MYCO</name>
<evidence type="ECO:0000259" key="2">
    <source>
        <dbReference type="Pfam" id="PF11887"/>
    </source>
</evidence>
<dbReference type="OrthoDB" id="338143at2"/>
<gene>
    <name evidence="3" type="ORF">MCNS_11930</name>
</gene>
<dbReference type="InterPro" id="IPR003399">
    <property type="entry name" value="Mce/MlaD"/>
</dbReference>
<dbReference type="STRING" id="44010.AWC00_09670"/>
<dbReference type="InterPro" id="IPR024516">
    <property type="entry name" value="Mce_C"/>
</dbReference>
<evidence type="ECO:0000259" key="1">
    <source>
        <dbReference type="Pfam" id="PF02470"/>
    </source>
</evidence>
<dbReference type="GO" id="GO:0005576">
    <property type="term" value="C:extracellular region"/>
    <property type="evidence" value="ECO:0007669"/>
    <property type="project" value="TreeGrafter"/>
</dbReference>
<protein>
    <submittedName>
        <fullName evidence="3">Putative Mce family protein</fullName>
    </submittedName>
</protein>
<dbReference type="PANTHER" id="PTHR33371">
    <property type="entry name" value="INTERMEMBRANE PHOSPHOLIPID TRANSPORT SYSTEM BINDING PROTEIN MLAD-RELATED"/>
    <property type="match status" value="1"/>
</dbReference>
<feature type="domain" description="Mammalian cell entry C-terminal" evidence="2">
    <location>
        <begin position="117"/>
        <end position="259"/>
    </location>
</feature>
<dbReference type="Proteomes" id="UP000467385">
    <property type="component" value="Chromosome"/>
</dbReference>
<proteinExistence type="predicted"/>
<dbReference type="RefSeq" id="WP_085232362.1">
    <property type="nucleotide sequence ID" value="NZ_AP022613.1"/>
</dbReference>
<dbReference type="PANTHER" id="PTHR33371:SF17">
    <property type="entry name" value="MCE-FAMILY PROTEIN MCE1B"/>
    <property type="match status" value="1"/>
</dbReference>
<dbReference type="AlphaFoldDB" id="A0A1X1THC5"/>
<dbReference type="Pfam" id="PF02470">
    <property type="entry name" value="MlaD"/>
    <property type="match status" value="1"/>
</dbReference>
<dbReference type="InterPro" id="IPR005693">
    <property type="entry name" value="Mce"/>
</dbReference>
<accession>A0A1X1THC5</accession>
<feature type="domain" description="Mce/MlaD" evidence="1">
    <location>
        <begin position="39"/>
        <end position="111"/>
    </location>
</feature>
<dbReference type="Pfam" id="PF11887">
    <property type="entry name" value="Mce4_CUP1"/>
    <property type="match status" value="1"/>
</dbReference>
<dbReference type="InterPro" id="IPR052336">
    <property type="entry name" value="MlaD_Phospholipid_Transporter"/>
</dbReference>
<keyword evidence="4" id="KW-1185">Reference proteome</keyword>